<dbReference type="AlphaFoldDB" id="F4Q1Z6"/>
<organism evidence="2 3">
    <name type="scientific">Cavenderia fasciculata</name>
    <name type="common">Slime mold</name>
    <name type="synonym">Dictyostelium fasciculatum</name>
    <dbReference type="NCBI Taxonomy" id="261658"/>
    <lineage>
        <taxon>Eukaryota</taxon>
        <taxon>Amoebozoa</taxon>
        <taxon>Evosea</taxon>
        <taxon>Eumycetozoa</taxon>
        <taxon>Dictyostelia</taxon>
        <taxon>Acytosteliales</taxon>
        <taxon>Cavenderiaceae</taxon>
        <taxon>Cavenderia</taxon>
    </lineage>
</organism>
<accession>F4Q1Z6</accession>
<name>F4Q1Z6_CACFS</name>
<protein>
    <submittedName>
        <fullName evidence="2">Uncharacterized protein</fullName>
    </submittedName>
</protein>
<feature type="compositionally biased region" description="Acidic residues" evidence="1">
    <location>
        <begin position="275"/>
        <end position="297"/>
    </location>
</feature>
<proteinExistence type="predicted"/>
<evidence type="ECO:0000313" key="2">
    <source>
        <dbReference type="EMBL" id="EGG18016.1"/>
    </source>
</evidence>
<keyword evidence="3" id="KW-1185">Reference proteome</keyword>
<reference evidence="3" key="1">
    <citation type="journal article" date="2011" name="Genome Res.">
        <title>Phylogeny-wide analysis of social amoeba genomes highlights ancient origins for complex intercellular communication.</title>
        <authorList>
            <person name="Heidel A.J."/>
            <person name="Lawal H.M."/>
            <person name="Felder M."/>
            <person name="Schilde C."/>
            <person name="Helps N.R."/>
            <person name="Tunggal B."/>
            <person name="Rivero F."/>
            <person name="John U."/>
            <person name="Schleicher M."/>
            <person name="Eichinger L."/>
            <person name="Platzer M."/>
            <person name="Noegel A.A."/>
            <person name="Schaap P."/>
            <person name="Gloeckner G."/>
        </authorList>
    </citation>
    <scope>NUCLEOTIDE SEQUENCE [LARGE SCALE GENOMIC DNA]</scope>
    <source>
        <strain evidence="3">SH3</strain>
    </source>
</reference>
<dbReference type="Proteomes" id="UP000007797">
    <property type="component" value="Unassembled WGS sequence"/>
</dbReference>
<dbReference type="GeneID" id="14870016"/>
<feature type="region of interest" description="Disordered" evidence="1">
    <location>
        <begin position="272"/>
        <end position="305"/>
    </location>
</feature>
<evidence type="ECO:0000256" key="1">
    <source>
        <dbReference type="SAM" id="MobiDB-lite"/>
    </source>
</evidence>
<evidence type="ECO:0000313" key="3">
    <source>
        <dbReference type="Proteomes" id="UP000007797"/>
    </source>
</evidence>
<dbReference type="OrthoDB" id="23538at2759"/>
<sequence>MSTNKEQYENNNKEEEDLFSKIIGSATLRTIIFNHVREIRMLDARLYKIPGTKYTVELGQLNQHHRFIERKQAVTQPDTLDKDPIKLLEKIKETDLLYTEDLNEAFDKIHLKEANKDDDDDGDQVGHQANFGQLVRELPTENLRTIAKMLAIDIQGCFDKKNVIQKSRYRNIYSNHNTLTNINNNYYYYYYYYYCCYPYHAEITNTIKQLKSKNMIFKMYNDDGDVDESQYSEADRVKISRWYQCMCDNDGYHDVWFMTPLQAFKEMGDPKELEEMIESDLEESDDGDYDDDEEDDNDKVPCPIQ</sequence>
<gene>
    <name evidence="2" type="ORF">DFA_06682</name>
</gene>
<dbReference type="KEGG" id="dfa:DFA_06682"/>
<dbReference type="RefSeq" id="XP_004356909.1">
    <property type="nucleotide sequence ID" value="XM_004356855.1"/>
</dbReference>
<dbReference type="EMBL" id="GL883020">
    <property type="protein sequence ID" value="EGG18016.1"/>
    <property type="molecule type" value="Genomic_DNA"/>
</dbReference>